<evidence type="ECO:0000313" key="7">
    <source>
        <dbReference type="EMBL" id="ORY70679.1"/>
    </source>
</evidence>
<keyword evidence="4 6" id="KW-0804">Transcription</keyword>
<name>A0A1Y2EGH8_9FUNG</name>
<dbReference type="OrthoDB" id="337270at2759"/>
<evidence type="ECO:0000256" key="6">
    <source>
        <dbReference type="RuleBase" id="RU364146"/>
    </source>
</evidence>
<keyword evidence="6" id="KW-0010">Activator</keyword>
<dbReference type="GO" id="GO:0016592">
    <property type="term" value="C:mediator complex"/>
    <property type="evidence" value="ECO:0007669"/>
    <property type="project" value="InterPro"/>
</dbReference>
<dbReference type="GO" id="GO:0003712">
    <property type="term" value="F:transcription coregulator activity"/>
    <property type="evidence" value="ECO:0007669"/>
    <property type="project" value="InterPro"/>
</dbReference>
<dbReference type="Proteomes" id="UP000193920">
    <property type="component" value="Unassembled WGS sequence"/>
</dbReference>
<evidence type="ECO:0000256" key="1">
    <source>
        <dbReference type="ARBA" id="ARBA00004123"/>
    </source>
</evidence>
<evidence type="ECO:0000256" key="2">
    <source>
        <dbReference type="ARBA" id="ARBA00005389"/>
    </source>
</evidence>
<comment type="subunit">
    <text evidence="6">Component of the Mediator complex.</text>
</comment>
<organism evidence="7 8">
    <name type="scientific">Neocallimastix californiae</name>
    <dbReference type="NCBI Taxonomy" id="1754190"/>
    <lineage>
        <taxon>Eukaryota</taxon>
        <taxon>Fungi</taxon>
        <taxon>Fungi incertae sedis</taxon>
        <taxon>Chytridiomycota</taxon>
        <taxon>Chytridiomycota incertae sedis</taxon>
        <taxon>Neocallimastigomycetes</taxon>
        <taxon>Neocallimastigales</taxon>
        <taxon>Neocallimastigaceae</taxon>
        <taxon>Neocallimastix</taxon>
    </lineage>
</organism>
<dbReference type="AlphaFoldDB" id="A0A1Y2EGH8"/>
<protein>
    <recommendedName>
        <fullName evidence="6">Mediator of RNA polymerase II transcription subunit 10</fullName>
    </recommendedName>
    <alternativeName>
        <fullName evidence="6">Mediator complex subunit 10</fullName>
    </alternativeName>
</protein>
<keyword evidence="5 6" id="KW-0539">Nucleus</keyword>
<dbReference type="InterPro" id="IPR019145">
    <property type="entry name" value="Mediator_Med10"/>
</dbReference>
<dbReference type="GO" id="GO:0006357">
    <property type="term" value="P:regulation of transcription by RNA polymerase II"/>
    <property type="evidence" value="ECO:0007669"/>
    <property type="project" value="InterPro"/>
</dbReference>
<gene>
    <name evidence="6" type="primary">MED10</name>
    <name evidence="7" type="ORF">LY90DRAFT_667325</name>
</gene>
<proteinExistence type="inferred from homology"/>
<comment type="function">
    <text evidence="6">Component of the Mediator complex, a coactivator involved in the regulated transcription of nearly all RNA polymerase II-dependent genes. Mediator functions as a bridge to convey information from gene-specific regulatory proteins to the basal RNA polymerase II transcription machinery. Mediator is recruited to promoters by direct interactions with regulatory proteins and serves as a scaffold for the assembly of a functional preinitiation complex with RNA polymerase II and the general transcription factors.</text>
</comment>
<evidence type="ECO:0000256" key="4">
    <source>
        <dbReference type="ARBA" id="ARBA00023163"/>
    </source>
</evidence>
<evidence type="ECO:0000256" key="3">
    <source>
        <dbReference type="ARBA" id="ARBA00023015"/>
    </source>
</evidence>
<dbReference type="STRING" id="1754190.A0A1Y2EGH8"/>
<comment type="similarity">
    <text evidence="2 6">Belongs to the Mediator complex subunit 10 family.</text>
</comment>
<evidence type="ECO:0000313" key="8">
    <source>
        <dbReference type="Proteomes" id="UP000193920"/>
    </source>
</evidence>
<keyword evidence="3 6" id="KW-0805">Transcription regulation</keyword>
<dbReference type="Pfam" id="PF09748">
    <property type="entry name" value="Med10"/>
    <property type="match status" value="1"/>
</dbReference>
<sequence length="161" mass="18726">MEDEINIDDIDDNFDDNFDLNNEEDKLVGDPLDLLEMKTLELINTLYNLNVIVYDENPNNKALHNRIEEVVHELKELDEIKENVDIKIPQELLDDVEQGKNPDIFTNNLIKATVSQNQSTNGKIEAIKLLSNTLQKNIQNILPQDYEIYQKLTNENKKNNF</sequence>
<accession>A0A1Y2EGH8</accession>
<comment type="subcellular location">
    <subcellularLocation>
        <location evidence="1 6">Nucleus</location>
    </subcellularLocation>
</comment>
<dbReference type="EMBL" id="MCOG01000042">
    <property type="protein sequence ID" value="ORY70679.1"/>
    <property type="molecule type" value="Genomic_DNA"/>
</dbReference>
<evidence type="ECO:0000256" key="5">
    <source>
        <dbReference type="ARBA" id="ARBA00023242"/>
    </source>
</evidence>
<keyword evidence="8" id="KW-1185">Reference proteome</keyword>
<comment type="caution">
    <text evidence="7">The sequence shown here is derived from an EMBL/GenBank/DDBJ whole genome shotgun (WGS) entry which is preliminary data.</text>
</comment>
<reference evidence="7 8" key="1">
    <citation type="submission" date="2016-08" db="EMBL/GenBank/DDBJ databases">
        <title>A Parts List for Fungal Cellulosomes Revealed by Comparative Genomics.</title>
        <authorList>
            <consortium name="DOE Joint Genome Institute"/>
            <person name="Haitjema C.H."/>
            <person name="Gilmore S.P."/>
            <person name="Henske J.K."/>
            <person name="Solomon K.V."/>
            <person name="De Groot R."/>
            <person name="Kuo A."/>
            <person name="Mondo S.J."/>
            <person name="Salamov A.A."/>
            <person name="Labutti K."/>
            <person name="Zhao Z."/>
            <person name="Chiniquy J."/>
            <person name="Barry K."/>
            <person name="Brewer H.M."/>
            <person name="Purvine S.O."/>
            <person name="Wright A.T."/>
            <person name="Boxma B."/>
            <person name="Van Alen T."/>
            <person name="Hackstein J.H."/>
            <person name="Baker S.E."/>
            <person name="Grigoriev I.V."/>
            <person name="O'Malley M.A."/>
        </authorList>
    </citation>
    <scope>NUCLEOTIDE SEQUENCE [LARGE SCALE GENOMIC DNA]</scope>
    <source>
        <strain evidence="7 8">G1</strain>
    </source>
</reference>